<reference evidence="2" key="1">
    <citation type="journal article" date="2020" name="Nature">
        <title>Giant virus diversity and host interactions through global metagenomics.</title>
        <authorList>
            <person name="Schulz F."/>
            <person name="Roux S."/>
            <person name="Paez-Espino D."/>
            <person name="Jungbluth S."/>
            <person name="Walsh D.A."/>
            <person name="Denef V.J."/>
            <person name="McMahon K.D."/>
            <person name="Konstantinidis K.T."/>
            <person name="Eloe-Fadrosh E.A."/>
            <person name="Kyrpides N.C."/>
            <person name="Woyke T."/>
        </authorList>
    </citation>
    <scope>NUCLEOTIDE SEQUENCE</scope>
    <source>
        <strain evidence="2">GVMAG-S-1101171-110</strain>
    </source>
</reference>
<protein>
    <recommendedName>
        <fullName evidence="3">PI-PLC Y-box domain-containing protein</fullName>
    </recommendedName>
</protein>
<sequence length="536" mass="59146">MATDSENMTIATMAVWMALAVLVLLIIIIIIYKFYPENSGRSIMDGVMNGMKGVLKNASTTSQSKVPWHIITVIVLIVLMVYYFSIAIWYKYTKGQYRSRADHVATVMSIRNSELGDITSMTPTDKSVCSALTANPRPAPYDKITTLKEGKGDQRSIVNWRPLTVRLTGYLGGVNGISDGVFDMASGVDKALRLGARAFVFDIDYLDVAPCEPRVIFRDDRGIMRSLHTGSIKDGIDEIAEKAFVGNGGNANYDPVLIILYLRRVPGGVKQRGEFFKNIAISLDALSEYHLGQTDAGNFHNCRSESKLFTSPIINYQKKFIILTNYNTNNLPSTRQPKDNLDFWINGRIYLDNSGKSMSLGEVTDVAPTSPPSYIEVGAIQQLLAIGPTEQAAFQESARSKFKIALGSPDFPYTVAQVNFLLNTLGVQCVPVDLLSLSQTKDYINTLKMKSTRPTRLNDLANALNPKDILSFWTHGGWSWRLVPEVQGFQDYKEGFEEAAKVPPAVAVTGYTIPPPIAPKKPAPSMNSNGGMVNIR</sequence>
<name>A0A6C0K6J7_9ZZZZ</name>
<organism evidence="2">
    <name type="scientific">viral metagenome</name>
    <dbReference type="NCBI Taxonomy" id="1070528"/>
    <lineage>
        <taxon>unclassified sequences</taxon>
        <taxon>metagenomes</taxon>
        <taxon>organismal metagenomes</taxon>
    </lineage>
</organism>
<dbReference type="AlphaFoldDB" id="A0A6C0K6J7"/>
<accession>A0A6C0K6J7</accession>
<proteinExistence type="predicted"/>
<feature type="transmembrane region" description="Helical" evidence="1">
    <location>
        <begin position="68"/>
        <end position="90"/>
    </location>
</feature>
<evidence type="ECO:0000256" key="1">
    <source>
        <dbReference type="SAM" id="Phobius"/>
    </source>
</evidence>
<evidence type="ECO:0008006" key="3">
    <source>
        <dbReference type="Google" id="ProtNLM"/>
    </source>
</evidence>
<keyword evidence="1" id="KW-1133">Transmembrane helix</keyword>
<feature type="transmembrane region" description="Helical" evidence="1">
    <location>
        <begin position="12"/>
        <end position="35"/>
    </location>
</feature>
<keyword evidence="1" id="KW-0472">Membrane</keyword>
<keyword evidence="1" id="KW-0812">Transmembrane</keyword>
<evidence type="ECO:0000313" key="2">
    <source>
        <dbReference type="EMBL" id="QHU12420.1"/>
    </source>
</evidence>
<dbReference type="EMBL" id="MN740799">
    <property type="protein sequence ID" value="QHU12420.1"/>
    <property type="molecule type" value="Genomic_DNA"/>
</dbReference>